<name>A0A653DLW6_CALMS</name>
<dbReference type="InterPro" id="IPR009511">
    <property type="entry name" value="MAD1/Cdc20-bound-Mad2-bd"/>
</dbReference>
<sequence>METPKEGDVPTVINLKISELILTPLICASLIGEILKGLLYQKNQIPYPYNYMKNMVIKKRQKQEVDKPGKENMTVLNHYRTVSSAYDTIEEIVKALKGEFSKNGDHIKEVLIIFGIVPQCPKELFTISISDLAVGHIERNHIAYMDKYQQKILRNIFLSQSWIDLIDSSLFLHKYFHLLEMNTSGSIHYNNDTRTFIPSGALTFSQGLKHTKIIISSEYNAETNCCENLIVYGQSKPCISGESVESIINVALTESWYQFKDMVKGFKDCYIHNVSASELW</sequence>
<dbReference type="Pfam" id="PF06581">
    <property type="entry name" value="p31comet"/>
    <property type="match status" value="1"/>
</dbReference>
<evidence type="ECO:0000313" key="2">
    <source>
        <dbReference type="Proteomes" id="UP000410492"/>
    </source>
</evidence>
<keyword evidence="2" id="KW-1185">Reference proteome</keyword>
<dbReference type="EMBL" id="CAACVG010013068">
    <property type="protein sequence ID" value="VEN61195.1"/>
    <property type="molecule type" value="Genomic_DNA"/>
</dbReference>
<evidence type="ECO:0000313" key="1">
    <source>
        <dbReference type="EMBL" id="VEN61195.1"/>
    </source>
</evidence>
<organism evidence="1 2">
    <name type="scientific">Callosobruchus maculatus</name>
    <name type="common">Southern cowpea weevil</name>
    <name type="synonym">Pulse bruchid</name>
    <dbReference type="NCBI Taxonomy" id="64391"/>
    <lineage>
        <taxon>Eukaryota</taxon>
        <taxon>Metazoa</taxon>
        <taxon>Ecdysozoa</taxon>
        <taxon>Arthropoda</taxon>
        <taxon>Hexapoda</taxon>
        <taxon>Insecta</taxon>
        <taxon>Pterygota</taxon>
        <taxon>Neoptera</taxon>
        <taxon>Endopterygota</taxon>
        <taxon>Coleoptera</taxon>
        <taxon>Polyphaga</taxon>
        <taxon>Cucujiformia</taxon>
        <taxon>Chrysomeloidea</taxon>
        <taxon>Chrysomelidae</taxon>
        <taxon>Bruchinae</taxon>
        <taxon>Bruchini</taxon>
        <taxon>Callosobruchus</taxon>
    </lineage>
</organism>
<dbReference type="PANTHER" id="PTHR15681:SF1">
    <property type="entry name" value="MAD2L1-BINDING PROTEIN"/>
    <property type="match status" value="1"/>
</dbReference>
<reference evidence="1 2" key="1">
    <citation type="submission" date="2019-01" db="EMBL/GenBank/DDBJ databases">
        <authorList>
            <person name="Sayadi A."/>
        </authorList>
    </citation>
    <scope>NUCLEOTIDE SEQUENCE [LARGE SCALE GENOMIC DNA]</scope>
</reference>
<dbReference type="PANTHER" id="PTHR15681">
    <property type="entry name" value="MAD2L1-BINDING PROTEIN"/>
    <property type="match status" value="1"/>
</dbReference>
<dbReference type="GO" id="GO:0007096">
    <property type="term" value="P:regulation of exit from mitosis"/>
    <property type="evidence" value="ECO:0007669"/>
    <property type="project" value="InterPro"/>
</dbReference>
<dbReference type="GO" id="GO:0005634">
    <property type="term" value="C:nucleus"/>
    <property type="evidence" value="ECO:0007669"/>
    <property type="project" value="InterPro"/>
</dbReference>
<dbReference type="Gene3D" id="3.30.900.20">
    <property type="match status" value="1"/>
</dbReference>
<dbReference type="AlphaFoldDB" id="A0A653DLW6"/>
<protein>
    <submittedName>
        <fullName evidence="1">Uncharacterized protein</fullName>
    </submittedName>
</protein>
<gene>
    <name evidence="1" type="ORF">CALMAC_LOCUS18667</name>
</gene>
<dbReference type="Proteomes" id="UP000410492">
    <property type="component" value="Unassembled WGS sequence"/>
</dbReference>
<accession>A0A653DLW6</accession>
<dbReference type="OrthoDB" id="6334764at2759"/>
<proteinExistence type="predicted"/>
<dbReference type="InterPro" id="IPR053729">
    <property type="entry name" value="MAD2L1BP_domain_sf"/>
</dbReference>